<protein>
    <submittedName>
        <fullName evidence="6">MFS transporter</fullName>
    </submittedName>
</protein>
<feature type="transmembrane region" description="Helical" evidence="4">
    <location>
        <begin position="372"/>
        <end position="392"/>
    </location>
</feature>
<dbReference type="InterPro" id="IPR036259">
    <property type="entry name" value="MFS_trans_sf"/>
</dbReference>
<keyword evidence="2 4" id="KW-1133">Transmembrane helix</keyword>
<feature type="domain" description="Major facilitator superfamily (MFS) profile" evidence="5">
    <location>
        <begin position="18"/>
        <end position="398"/>
    </location>
</feature>
<organism evidence="6 7">
    <name type="scientific">Azospirillum isscasi</name>
    <dbReference type="NCBI Taxonomy" id="3053926"/>
    <lineage>
        <taxon>Bacteria</taxon>
        <taxon>Pseudomonadati</taxon>
        <taxon>Pseudomonadota</taxon>
        <taxon>Alphaproteobacteria</taxon>
        <taxon>Rhodospirillales</taxon>
        <taxon>Azospirillaceae</taxon>
        <taxon>Azospirillum</taxon>
    </lineage>
</organism>
<feature type="transmembrane region" description="Helical" evidence="4">
    <location>
        <begin position="288"/>
        <end position="306"/>
    </location>
</feature>
<keyword evidence="1 4" id="KW-0812">Transmembrane</keyword>
<dbReference type="RefSeq" id="WP_306711035.1">
    <property type="nucleotide sequence ID" value="NZ_JAUJFI010000192.1"/>
</dbReference>
<keyword evidence="3 4" id="KW-0472">Membrane</keyword>
<evidence type="ECO:0000256" key="2">
    <source>
        <dbReference type="ARBA" id="ARBA00022989"/>
    </source>
</evidence>
<evidence type="ECO:0000256" key="3">
    <source>
        <dbReference type="ARBA" id="ARBA00023136"/>
    </source>
</evidence>
<dbReference type="Proteomes" id="UP001227317">
    <property type="component" value="Unassembled WGS sequence"/>
</dbReference>
<feature type="transmembrane region" description="Helical" evidence="4">
    <location>
        <begin position="257"/>
        <end position="276"/>
    </location>
</feature>
<feature type="transmembrane region" description="Helical" evidence="4">
    <location>
        <begin position="222"/>
        <end position="245"/>
    </location>
</feature>
<keyword evidence="7" id="KW-1185">Reference proteome</keyword>
<dbReference type="InterPro" id="IPR020846">
    <property type="entry name" value="MFS_dom"/>
</dbReference>
<evidence type="ECO:0000259" key="5">
    <source>
        <dbReference type="PROSITE" id="PS50850"/>
    </source>
</evidence>
<dbReference type="Gene3D" id="1.20.1250.20">
    <property type="entry name" value="MFS general substrate transporter like domains"/>
    <property type="match status" value="2"/>
</dbReference>
<comment type="caution">
    <text evidence="6">The sequence shown here is derived from an EMBL/GenBank/DDBJ whole genome shotgun (WGS) entry which is preliminary data.</text>
</comment>
<feature type="transmembrane region" description="Helical" evidence="4">
    <location>
        <begin position="344"/>
        <end position="366"/>
    </location>
</feature>
<dbReference type="Pfam" id="PF07690">
    <property type="entry name" value="MFS_1"/>
    <property type="match status" value="1"/>
</dbReference>
<evidence type="ECO:0000256" key="4">
    <source>
        <dbReference type="SAM" id="Phobius"/>
    </source>
</evidence>
<gene>
    <name evidence="6" type="ORF">QSG27_25240</name>
</gene>
<evidence type="ECO:0000313" key="6">
    <source>
        <dbReference type="EMBL" id="MDQ2106025.1"/>
    </source>
</evidence>
<dbReference type="SUPFAM" id="SSF103473">
    <property type="entry name" value="MFS general substrate transporter"/>
    <property type="match status" value="1"/>
</dbReference>
<dbReference type="EMBL" id="JAUJFI010000192">
    <property type="protein sequence ID" value="MDQ2106025.1"/>
    <property type="molecule type" value="Genomic_DNA"/>
</dbReference>
<evidence type="ECO:0000313" key="7">
    <source>
        <dbReference type="Proteomes" id="UP001227317"/>
    </source>
</evidence>
<accession>A0ABU0WP51</accession>
<dbReference type="PANTHER" id="PTHR43129:SF1">
    <property type="entry name" value="FOSMIDOMYCIN RESISTANCE PROTEIN"/>
    <property type="match status" value="1"/>
</dbReference>
<dbReference type="CDD" id="cd17478">
    <property type="entry name" value="MFS_FsR"/>
    <property type="match status" value="1"/>
</dbReference>
<feature type="transmembrane region" description="Helical" evidence="4">
    <location>
        <begin position="312"/>
        <end position="332"/>
    </location>
</feature>
<reference evidence="6 7" key="1">
    <citation type="submission" date="2023-06" db="EMBL/GenBank/DDBJ databases">
        <title>Azospirillum isscasensis sp.nov, a bacterium isolated from rhizosphere soil of rice.</title>
        <authorList>
            <person name="Wang H."/>
        </authorList>
    </citation>
    <scope>NUCLEOTIDE SEQUENCE [LARGE SCALE GENOMIC DNA]</scope>
    <source>
        <strain evidence="6 7">C340-1</strain>
    </source>
</reference>
<feature type="transmembrane region" description="Helical" evidence="4">
    <location>
        <begin position="171"/>
        <end position="194"/>
    </location>
</feature>
<dbReference type="InterPro" id="IPR011701">
    <property type="entry name" value="MFS"/>
</dbReference>
<dbReference type="PROSITE" id="PS50850">
    <property type="entry name" value="MFS"/>
    <property type="match status" value="1"/>
</dbReference>
<dbReference type="PANTHER" id="PTHR43129">
    <property type="entry name" value="FOSMIDOMYCIN RESISTANCE PROTEIN"/>
    <property type="match status" value="1"/>
</dbReference>
<proteinExistence type="predicted"/>
<name>A0ABU0WP51_9PROT</name>
<sequence>MTDTTLTRPKAGGTALPVLGTISVCHLLNDLIQSLLPAIYPILKGGFDLSFAQIGLLTLTYQITASLLQPIIGLATDRRPAPYSLTVGMGSSLVGLVTLAFAPNYAALLAGAILLGFGSSVFHPEASRIARLASGGAHGLAQSLFQVGGNAGSALGPLLAATVILPHGQESLSWFALAALGGMVLLTGIGRWYARSDHARPVRRGAAVRHPSLTRGQVNRALAVLMVLILSKYVYLAGITSFYTFFLMERFALAPDAAQLCLFVFLAAVATGTIIGGPVGDRIGRKTVIWVSILGILPFTLLLPHAGLTATVALSAVIGLALASAFPAIIVYAQELMPGRVGMISGLFFGLAFGIGGVAAAGLGVLADRMGIGFVFQACAAVPLLGLFAALLPNVPPHATGEPASEPRRP</sequence>
<evidence type="ECO:0000256" key="1">
    <source>
        <dbReference type="ARBA" id="ARBA00022692"/>
    </source>
</evidence>